<evidence type="ECO:0000256" key="4">
    <source>
        <dbReference type="ARBA" id="ARBA00023163"/>
    </source>
</evidence>
<keyword evidence="5" id="KW-0539">Nucleus</keyword>
<organism evidence="7 8">
    <name type="scientific">Canavalia gladiata</name>
    <name type="common">Sword bean</name>
    <name type="synonym">Dolichos gladiatus</name>
    <dbReference type="NCBI Taxonomy" id="3824"/>
    <lineage>
        <taxon>Eukaryota</taxon>
        <taxon>Viridiplantae</taxon>
        <taxon>Streptophyta</taxon>
        <taxon>Embryophyta</taxon>
        <taxon>Tracheophyta</taxon>
        <taxon>Spermatophyta</taxon>
        <taxon>Magnoliopsida</taxon>
        <taxon>eudicotyledons</taxon>
        <taxon>Gunneridae</taxon>
        <taxon>Pentapetalae</taxon>
        <taxon>rosids</taxon>
        <taxon>fabids</taxon>
        <taxon>Fabales</taxon>
        <taxon>Fabaceae</taxon>
        <taxon>Papilionoideae</taxon>
        <taxon>50 kb inversion clade</taxon>
        <taxon>NPAAA clade</taxon>
        <taxon>indigoferoid/millettioid clade</taxon>
        <taxon>Phaseoleae</taxon>
        <taxon>Canavalia</taxon>
    </lineage>
</organism>
<accession>A0AAN9QVG3</accession>
<keyword evidence="2" id="KW-0805">Transcription regulation</keyword>
<dbReference type="EMBL" id="JAYMYQ010000002">
    <property type="protein sequence ID" value="KAK7351965.1"/>
    <property type="molecule type" value="Genomic_DNA"/>
</dbReference>
<dbReference type="GO" id="GO:0003677">
    <property type="term" value="F:DNA binding"/>
    <property type="evidence" value="ECO:0007669"/>
    <property type="project" value="UniProtKB-KW"/>
</dbReference>
<evidence type="ECO:0000256" key="5">
    <source>
        <dbReference type="ARBA" id="ARBA00023242"/>
    </source>
</evidence>
<dbReference type="SUPFAM" id="SSF55455">
    <property type="entry name" value="SRF-like"/>
    <property type="match status" value="1"/>
</dbReference>
<dbReference type="PANTHER" id="PTHR48019">
    <property type="entry name" value="SERUM RESPONSE FACTOR HOMOLOG"/>
    <property type="match status" value="1"/>
</dbReference>
<dbReference type="GO" id="GO:0046983">
    <property type="term" value="F:protein dimerization activity"/>
    <property type="evidence" value="ECO:0007669"/>
    <property type="project" value="InterPro"/>
</dbReference>
<dbReference type="PROSITE" id="PS50066">
    <property type="entry name" value="MADS_BOX_2"/>
    <property type="match status" value="1"/>
</dbReference>
<evidence type="ECO:0000313" key="7">
    <source>
        <dbReference type="EMBL" id="KAK7351965.1"/>
    </source>
</evidence>
<dbReference type="AlphaFoldDB" id="A0AAN9QVG3"/>
<evidence type="ECO:0000259" key="6">
    <source>
        <dbReference type="PROSITE" id="PS50066"/>
    </source>
</evidence>
<reference evidence="7 8" key="1">
    <citation type="submission" date="2024-01" db="EMBL/GenBank/DDBJ databases">
        <title>The genomes of 5 underutilized Papilionoideae crops provide insights into root nodulation and disease resistanc.</title>
        <authorList>
            <person name="Jiang F."/>
        </authorList>
    </citation>
    <scope>NUCLEOTIDE SEQUENCE [LARGE SCALE GENOMIC DNA]</scope>
    <source>
        <strain evidence="7">LVBAO_FW01</strain>
        <tissue evidence="7">Leaves</tissue>
    </source>
</reference>
<dbReference type="GO" id="GO:0005634">
    <property type="term" value="C:nucleus"/>
    <property type="evidence" value="ECO:0007669"/>
    <property type="project" value="UniProtKB-SubCell"/>
</dbReference>
<keyword evidence="3" id="KW-0238">DNA-binding</keyword>
<proteinExistence type="predicted"/>
<evidence type="ECO:0000313" key="8">
    <source>
        <dbReference type="Proteomes" id="UP001367508"/>
    </source>
</evidence>
<comment type="subcellular location">
    <subcellularLocation>
        <location evidence="1">Nucleus</location>
    </subcellularLocation>
</comment>
<sequence>MVRGKYQSRHIVNATSSEVTFSKRCNGLLKKTFELCVLCDAEVALIIFSPRGKAFGFEYQLFETSQNLHLVGGTRLGFTAIVNFHNLEGGLLDLKESFIFQSEKTKYWDYDGKESCDVLEVE</sequence>
<feature type="domain" description="MADS-box" evidence="6">
    <location>
        <begin position="1"/>
        <end position="57"/>
    </location>
</feature>
<keyword evidence="4" id="KW-0804">Transcription</keyword>
<dbReference type="Pfam" id="PF00319">
    <property type="entry name" value="SRF-TF"/>
    <property type="match status" value="1"/>
</dbReference>
<evidence type="ECO:0000256" key="1">
    <source>
        <dbReference type="ARBA" id="ARBA00004123"/>
    </source>
</evidence>
<comment type="caution">
    <text evidence="7">The sequence shown here is derived from an EMBL/GenBank/DDBJ whole genome shotgun (WGS) entry which is preliminary data.</text>
</comment>
<evidence type="ECO:0000256" key="3">
    <source>
        <dbReference type="ARBA" id="ARBA00023125"/>
    </source>
</evidence>
<dbReference type="InterPro" id="IPR050142">
    <property type="entry name" value="MADS-box/MEF2_TF"/>
</dbReference>
<dbReference type="InterPro" id="IPR036879">
    <property type="entry name" value="TF_MADSbox_sf"/>
</dbReference>
<dbReference type="SMART" id="SM00432">
    <property type="entry name" value="MADS"/>
    <property type="match status" value="1"/>
</dbReference>
<dbReference type="Proteomes" id="UP001367508">
    <property type="component" value="Unassembled WGS sequence"/>
</dbReference>
<gene>
    <name evidence="7" type="ORF">VNO77_11773</name>
</gene>
<dbReference type="InterPro" id="IPR002100">
    <property type="entry name" value="TF_MADSbox"/>
</dbReference>
<dbReference type="PRINTS" id="PR00404">
    <property type="entry name" value="MADSDOMAIN"/>
</dbReference>
<protein>
    <recommendedName>
        <fullName evidence="6">MADS-box domain-containing protein</fullName>
    </recommendedName>
</protein>
<evidence type="ECO:0000256" key="2">
    <source>
        <dbReference type="ARBA" id="ARBA00023015"/>
    </source>
</evidence>
<name>A0AAN9QVG3_CANGL</name>
<dbReference type="Gene3D" id="3.40.1810.10">
    <property type="entry name" value="Transcription factor, MADS-box"/>
    <property type="match status" value="1"/>
</dbReference>
<keyword evidence="8" id="KW-1185">Reference proteome</keyword>